<evidence type="ECO:0000256" key="8">
    <source>
        <dbReference type="ARBA" id="ARBA00022989"/>
    </source>
</evidence>
<keyword evidence="4 12" id="KW-0812">Transmembrane</keyword>
<keyword evidence="10 12" id="KW-0472">Membrane</keyword>
<dbReference type="GO" id="GO:0001508">
    <property type="term" value="P:action potential"/>
    <property type="evidence" value="ECO:0007669"/>
    <property type="project" value="TreeGrafter"/>
</dbReference>
<dbReference type="SUPFAM" id="SSF54695">
    <property type="entry name" value="POZ domain"/>
    <property type="match status" value="1"/>
</dbReference>
<dbReference type="Pfam" id="PF00520">
    <property type="entry name" value="Ion_trans"/>
    <property type="match status" value="1"/>
</dbReference>
<evidence type="ECO:0000256" key="10">
    <source>
        <dbReference type="ARBA" id="ARBA00023136"/>
    </source>
</evidence>
<gene>
    <name evidence="14" type="ORF">MCOS_LOCUS8209</name>
</gene>
<keyword evidence="9" id="KW-0406">Ion transport</keyword>
<evidence type="ECO:0000256" key="5">
    <source>
        <dbReference type="ARBA" id="ARBA00022826"/>
    </source>
</evidence>
<feature type="transmembrane region" description="Helical" evidence="12">
    <location>
        <begin position="427"/>
        <end position="448"/>
    </location>
</feature>
<keyword evidence="2" id="KW-0813">Transport</keyword>
<dbReference type="Gene3D" id="3.30.710.10">
    <property type="entry name" value="Potassium Channel Kv1.1, Chain A"/>
    <property type="match status" value="1"/>
</dbReference>
<dbReference type="STRING" id="53468.A0A158QVN5"/>
<keyword evidence="15" id="KW-1185">Reference proteome</keyword>
<accession>A0A158QVN5</accession>
<dbReference type="AlphaFoldDB" id="A0A158QVN5"/>
<feature type="transmembrane region" description="Helical" evidence="12">
    <location>
        <begin position="659"/>
        <end position="683"/>
    </location>
</feature>
<evidence type="ECO:0000256" key="9">
    <source>
        <dbReference type="ARBA" id="ARBA00023065"/>
    </source>
</evidence>
<evidence type="ECO:0000259" key="13">
    <source>
        <dbReference type="SMART" id="SM00225"/>
    </source>
</evidence>
<keyword evidence="6" id="KW-0851">Voltage-gated channel</keyword>
<dbReference type="PANTHER" id="PTHR11537:SF254">
    <property type="entry name" value="POTASSIUM VOLTAGE-GATED CHANNEL PROTEIN SHAB"/>
    <property type="match status" value="1"/>
</dbReference>
<evidence type="ECO:0000256" key="2">
    <source>
        <dbReference type="ARBA" id="ARBA00022448"/>
    </source>
</evidence>
<dbReference type="GO" id="GO:0051260">
    <property type="term" value="P:protein homooligomerization"/>
    <property type="evidence" value="ECO:0007669"/>
    <property type="project" value="InterPro"/>
</dbReference>
<reference evidence="14 15" key="1">
    <citation type="submission" date="2018-10" db="EMBL/GenBank/DDBJ databases">
        <authorList>
            <consortium name="Pathogen Informatics"/>
        </authorList>
    </citation>
    <scope>NUCLEOTIDE SEQUENCE [LARGE SCALE GENOMIC DNA]</scope>
</reference>
<dbReference type="SMART" id="SM00225">
    <property type="entry name" value="BTB"/>
    <property type="match status" value="1"/>
</dbReference>
<evidence type="ECO:0000256" key="6">
    <source>
        <dbReference type="ARBA" id="ARBA00022882"/>
    </source>
</evidence>
<evidence type="ECO:0000256" key="3">
    <source>
        <dbReference type="ARBA" id="ARBA00022538"/>
    </source>
</evidence>
<proteinExistence type="predicted"/>
<dbReference type="InterPro" id="IPR028325">
    <property type="entry name" value="VG_K_chnl"/>
</dbReference>
<evidence type="ECO:0000256" key="11">
    <source>
        <dbReference type="ARBA" id="ARBA00023303"/>
    </source>
</evidence>
<keyword evidence="8 12" id="KW-1133">Transmembrane helix</keyword>
<keyword evidence="5" id="KW-0631">Potassium channel</keyword>
<dbReference type="FunFam" id="1.10.287.70:FF:000034">
    <property type="entry name" value="Potassium voltage-gated channel subfamily B member"/>
    <property type="match status" value="1"/>
</dbReference>
<keyword evidence="3" id="KW-0633">Potassium transport</keyword>
<evidence type="ECO:0000256" key="7">
    <source>
        <dbReference type="ARBA" id="ARBA00022958"/>
    </source>
</evidence>
<sequence>MLFNLHKSSLTDNSRSTVLCSSSNHRDHNRLYPVFGRQDELGYTTRRRNFGRRSWSSTGKPAFIEKQWLLNHCDGGESLLLNQQSQSNRTVSVAGICRTLSDSLKDHFRLGVNKPPTPANTPTTPNTNWKVDKRSDSFLAPETSQPNFKVERHHSCEDHEICLSWQYPMPHKVEGFDKERRPSRKLKYCYDELTKLQPFQTQLPKINGTSSSGRISRHSTESQFLPSTILVNPECGLPSLPSLDPVDCPPCQNEPAFFAAAAFQRKRVLLNVGGSQHEVLWKTLARLPNSRLGRLCRVKSRTELMSLCDDYNPAKNEFFFDRNATSFDAILNFYRTRVLHLVEDMCVVAFKDDMDYWGINELYLHPCCQQRYHQRKEMVEDEIRKEEISLRWLQDEEGLHGSSSISKTRLKIWNIVEKPHYSMTARVFAIVSIIFIIISTVSLTIGTLPQFQPNLTELQQASNIFHTNTFISWCQETNDSGNVDDIVCENPYLKIVEFICITWFTLEYLIRLWACPNRCRFFKDTLNTIDFIAIFPFYVHLIIIEVASRNEFKRLGSVRKLVQMFRILRIVRIFKLARHSTGLLSLGYTFRRSYKELGLLMTFVAMGVILFSSLVYFAEKEENGKMFKSIPSAFWWAAITMTTVGYGDMLPQTPIGKVIGAACCICGVLVVALPIPIIVNNFAEYYKEQMRREKALKRRDALERARLSGSLFSFESDDFSKEPQFATLIQKRCADADKHQINAFTKTEHISTSLTAHPEESKDVIFQPSNVIFNLSDSVQSEDTYVANPPAEPTLLLDTPTLPRVAQGSGFGGVSVFSYPKIVIESEQNNSKHSVANKSDLEVHNHFPEPVEETGNSAEKYRMTTPRGSPFSIKKDASFHKLGHANLQAFVGKKSVRPIRKLQRQERFTVENNHRRYSSPSTPPRLRTVFPEVRSFSASTASCCLPNQALY</sequence>
<dbReference type="InterPro" id="IPR005821">
    <property type="entry name" value="Ion_trans_dom"/>
</dbReference>
<dbReference type="Gene3D" id="1.20.120.350">
    <property type="entry name" value="Voltage-gated potassium channels. Chain C"/>
    <property type="match status" value="1"/>
</dbReference>
<dbReference type="InterPro" id="IPR003971">
    <property type="entry name" value="K_chnl_volt-dep_Kv5/Kv9"/>
</dbReference>
<dbReference type="GO" id="GO:0005251">
    <property type="term" value="F:delayed rectifier potassium channel activity"/>
    <property type="evidence" value="ECO:0007669"/>
    <property type="project" value="TreeGrafter"/>
</dbReference>
<dbReference type="InterPro" id="IPR027359">
    <property type="entry name" value="Volt_channel_dom_sf"/>
</dbReference>
<dbReference type="Pfam" id="PF02214">
    <property type="entry name" value="BTB_2"/>
    <property type="match status" value="1"/>
</dbReference>
<dbReference type="PRINTS" id="PR01491">
    <property type="entry name" value="KVCHANNEL"/>
</dbReference>
<evidence type="ECO:0000256" key="12">
    <source>
        <dbReference type="SAM" id="Phobius"/>
    </source>
</evidence>
<evidence type="ECO:0000256" key="4">
    <source>
        <dbReference type="ARBA" id="ARBA00022692"/>
    </source>
</evidence>
<organism evidence="14 15">
    <name type="scientific">Mesocestoides corti</name>
    <name type="common">Flatworm</name>
    <dbReference type="NCBI Taxonomy" id="53468"/>
    <lineage>
        <taxon>Eukaryota</taxon>
        <taxon>Metazoa</taxon>
        <taxon>Spiralia</taxon>
        <taxon>Lophotrochozoa</taxon>
        <taxon>Platyhelminthes</taxon>
        <taxon>Cestoda</taxon>
        <taxon>Eucestoda</taxon>
        <taxon>Cyclophyllidea</taxon>
        <taxon>Mesocestoididae</taxon>
        <taxon>Mesocestoides</taxon>
    </lineage>
</organism>
<dbReference type="EMBL" id="UXSR01005472">
    <property type="protein sequence ID" value="VDD82206.1"/>
    <property type="molecule type" value="Genomic_DNA"/>
</dbReference>
<dbReference type="Proteomes" id="UP000267029">
    <property type="component" value="Unassembled WGS sequence"/>
</dbReference>
<dbReference type="InterPro" id="IPR011333">
    <property type="entry name" value="SKP1/BTB/POZ_sf"/>
</dbReference>
<feature type="domain" description="BTB" evidence="13">
    <location>
        <begin position="266"/>
        <end position="375"/>
    </location>
</feature>
<evidence type="ECO:0000313" key="14">
    <source>
        <dbReference type="EMBL" id="VDD82206.1"/>
    </source>
</evidence>
<feature type="transmembrane region" description="Helical" evidence="12">
    <location>
        <begin position="597"/>
        <end position="618"/>
    </location>
</feature>
<feature type="transmembrane region" description="Helical" evidence="12">
    <location>
        <begin position="630"/>
        <end position="647"/>
    </location>
</feature>
<dbReference type="FunFam" id="3.30.710.10:FF:000010">
    <property type="entry name" value="Potassium voltage-gated channel subfamily B member"/>
    <property type="match status" value="1"/>
</dbReference>
<dbReference type="PANTHER" id="PTHR11537">
    <property type="entry name" value="VOLTAGE-GATED POTASSIUM CHANNEL"/>
    <property type="match status" value="1"/>
</dbReference>
<dbReference type="PRINTS" id="PR00169">
    <property type="entry name" value="KCHANNEL"/>
</dbReference>
<dbReference type="InterPro" id="IPR003131">
    <property type="entry name" value="T1-type_BTB"/>
</dbReference>
<protein>
    <recommendedName>
        <fullName evidence="13">BTB domain-containing protein</fullName>
    </recommendedName>
</protein>
<dbReference type="OrthoDB" id="6250428at2759"/>
<name>A0A158QVN5_MESCO</name>
<dbReference type="InterPro" id="IPR003968">
    <property type="entry name" value="K_chnl_volt-dep_Kv"/>
</dbReference>
<comment type="subcellular location">
    <subcellularLocation>
        <location evidence="1">Membrane</location>
        <topology evidence="1">Multi-pass membrane protein</topology>
    </subcellularLocation>
</comment>
<dbReference type="SUPFAM" id="SSF81324">
    <property type="entry name" value="Voltage-gated potassium channels"/>
    <property type="match status" value="1"/>
</dbReference>
<evidence type="ECO:0000313" key="15">
    <source>
        <dbReference type="Proteomes" id="UP000267029"/>
    </source>
</evidence>
<dbReference type="Gene3D" id="1.10.287.70">
    <property type="match status" value="1"/>
</dbReference>
<dbReference type="InterPro" id="IPR000210">
    <property type="entry name" value="BTB/POZ_dom"/>
</dbReference>
<dbReference type="GO" id="GO:0008076">
    <property type="term" value="C:voltage-gated potassium channel complex"/>
    <property type="evidence" value="ECO:0007669"/>
    <property type="project" value="InterPro"/>
</dbReference>
<keyword evidence="7" id="KW-0630">Potassium</keyword>
<keyword evidence="11" id="KW-0407">Ion channel</keyword>
<dbReference type="PRINTS" id="PR01494">
    <property type="entry name" value="KV9CHANNEL"/>
</dbReference>
<evidence type="ECO:0000256" key="1">
    <source>
        <dbReference type="ARBA" id="ARBA00004141"/>
    </source>
</evidence>